<dbReference type="InterPro" id="IPR001220">
    <property type="entry name" value="Legume_lectin_dom"/>
</dbReference>
<feature type="domain" description="Legume lectin" evidence="5">
    <location>
        <begin position="207"/>
        <end position="344"/>
    </location>
</feature>
<evidence type="ECO:0000256" key="3">
    <source>
        <dbReference type="SAM" id="MobiDB-lite"/>
    </source>
</evidence>
<dbReference type="GO" id="GO:0030246">
    <property type="term" value="F:carbohydrate binding"/>
    <property type="evidence" value="ECO:0007669"/>
    <property type="project" value="UniProtKB-KW"/>
</dbReference>
<dbReference type="PROSITE" id="PS00307">
    <property type="entry name" value="LECTIN_LEGUME_BETA"/>
    <property type="match status" value="1"/>
</dbReference>
<dbReference type="Pfam" id="PF00139">
    <property type="entry name" value="Lectin_legB"/>
    <property type="match status" value="1"/>
</dbReference>
<sequence length="354" mass="39126">MEKQIREIDKELNDFDISGIKVREVAANHSEADVGTCFNEIIVDLAGETESSHEAGGGHVDHLNPQNSGTKEKLQPDAKDASTGRACKGGSQTRTWTRVARVAQSVEIRNKPWRFEHMWLEEEGCRDTVEAAWLFDAPGQAMARVEGKISHCQAKLKWWSRVEIGNITRNCPWFMLCSLSTTMLSLLFFISAFLIQPSLISMMDPITFSFPSFNSKSCSNMGSVTAGDGYLSITPELQNEVGRVPYSHPVLAWPANISTIFTVRISTFPNSTGSGDGMAFIFAQNNDPSPPNSQGFYLGLLDRSTEGGIVRQLAVELDTYKNEFDPDENHIGIDTTSMTNLVAAKSLDNTNIKY</sequence>
<comment type="caution">
    <text evidence="6">The sequence shown here is derived from an EMBL/GenBank/DDBJ whole genome shotgun (WGS) entry which is preliminary data.</text>
</comment>
<keyword evidence="4" id="KW-1133">Transmembrane helix</keyword>
<evidence type="ECO:0000256" key="4">
    <source>
        <dbReference type="SAM" id="Phobius"/>
    </source>
</evidence>
<feature type="transmembrane region" description="Helical" evidence="4">
    <location>
        <begin position="173"/>
        <end position="195"/>
    </location>
</feature>
<dbReference type="Gene3D" id="2.60.120.200">
    <property type="match status" value="1"/>
</dbReference>
<accession>A0AAW0KFP6</accession>
<evidence type="ECO:0000259" key="5">
    <source>
        <dbReference type="Pfam" id="PF00139"/>
    </source>
</evidence>
<gene>
    <name evidence="6" type="primary">LEC1</name>
    <name evidence="6" type="ORF">CFP56_021167</name>
</gene>
<dbReference type="SUPFAM" id="SSF49899">
    <property type="entry name" value="Concanavalin A-like lectins/glucanases"/>
    <property type="match status" value="1"/>
</dbReference>
<dbReference type="InterPro" id="IPR019825">
    <property type="entry name" value="Lectin_legB_Mn/Ca_BS"/>
</dbReference>
<dbReference type="PANTHER" id="PTHR32401">
    <property type="entry name" value="CONCANAVALIN A-LIKE LECTIN FAMILY PROTEIN"/>
    <property type="match status" value="1"/>
</dbReference>
<protein>
    <submittedName>
        <fullName evidence="6">Lectin 1</fullName>
    </submittedName>
</protein>
<evidence type="ECO:0000256" key="2">
    <source>
        <dbReference type="ARBA" id="ARBA00022734"/>
    </source>
</evidence>
<dbReference type="Proteomes" id="UP000237347">
    <property type="component" value="Unassembled WGS sequence"/>
</dbReference>
<dbReference type="PANTHER" id="PTHR32401:SF49">
    <property type="entry name" value="OS10G0129200 PROTEIN"/>
    <property type="match status" value="1"/>
</dbReference>
<reference evidence="6 7" key="1">
    <citation type="journal article" date="2018" name="Sci. Data">
        <title>The draft genome sequence of cork oak.</title>
        <authorList>
            <person name="Ramos A.M."/>
            <person name="Usie A."/>
            <person name="Barbosa P."/>
            <person name="Barros P.M."/>
            <person name="Capote T."/>
            <person name="Chaves I."/>
            <person name="Simoes F."/>
            <person name="Abreu I."/>
            <person name="Carrasquinho I."/>
            <person name="Faro C."/>
            <person name="Guimaraes J.B."/>
            <person name="Mendonca D."/>
            <person name="Nobrega F."/>
            <person name="Rodrigues L."/>
            <person name="Saibo N.J.M."/>
            <person name="Varela M.C."/>
            <person name="Egas C."/>
            <person name="Matos J."/>
            <person name="Miguel C.M."/>
            <person name="Oliveira M.M."/>
            <person name="Ricardo C.P."/>
            <person name="Goncalves S."/>
        </authorList>
    </citation>
    <scope>NUCLEOTIDE SEQUENCE [LARGE SCALE GENOMIC DNA]</scope>
    <source>
        <strain evidence="7">cv. HL8</strain>
    </source>
</reference>
<dbReference type="EMBL" id="PKMF04000328">
    <property type="protein sequence ID" value="KAK7837473.1"/>
    <property type="molecule type" value="Genomic_DNA"/>
</dbReference>
<keyword evidence="4" id="KW-0472">Membrane</keyword>
<evidence type="ECO:0000313" key="7">
    <source>
        <dbReference type="Proteomes" id="UP000237347"/>
    </source>
</evidence>
<proteinExistence type="inferred from homology"/>
<keyword evidence="4" id="KW-0812">Transmembrane</keyword>
<dbReference type="InterPro" id="IPR013320">
    <property type="entry name" value="ConA-like_dom_sf"/>
</dbReference>
<keyword evidence="2" id="KW-0430">Lectin</keyword>
<feature type="compositionally biased region" description="Basic and acidic residues" evidence="3">
    <location>
        <begin position="70"/>
        <end position="82"/>
    </location>
</feature>
<feature type="region of interest" description="Disordered" evidence="3">
    <location>
        <begin position="50"/>
        <end position="92"/>
    </location>
</feature>
<dbReference type="AlphaFoldDB" id="A0AAW0KFP6"/>
<organism evidence="6 7">
    <name type="scientific">Quercus suber</name>
    <name type="common">Cork oak</name>
    <dbReference type="NCBI Taxonomy" id="58331"/>
    <lineage>
        <taxon>Eukaryota</taxon>
        <taxon>Viridiplantae</taxon>
        <taxon>Streptophyta</taxon>
        <taxon>Embryophyta</taxon>
        <taxon>Tracheophyta</taxon>
        <taxon>Spermatophyta</taxon>
        <taxon>Magnoliopsida</taxon>
        <taxon>eudicotyledons</taxon>
        <taxon>Gunneridae</taxon>
        <taxon>Pentapetalae</taxon>
        <taxon>rosids</taxon>
        <taxon>fabids</taxon>
        <taxon>Fagales</taxon>
        <taxon>Fagaceae</taxon>
        <taxon>Quercus</taxon>
    </lineage>
</organism>
<evidence type="ECO:0000313" key="6">
    <source>
        <dbReference type="EMBL" id="KAK7837473.1"/>
    </source>
</evidence>
<keyword evidence="7" id="KW-1185">Reference proteome</keyword>
<dbReference type="InterPro" id="IPR050258">
    <property type="entry name" value="Leguminous_Lectin"/>
</dbReference>
<name>A0AAW0KFP6_QUESU</name>
<comment type="similarity">
    <text evidence="1">Belongs to the leguminous lectin family.</text>
</comment>
<evidence type="ECO:0000256" key="1">
    <source>
        <dbReference type="ARBA" id="ARBA00007606"/>
    </source>
</evidence>